<sequence length="236" mass="28236">MDENTQFWQITEFSHEVSRKFKEVSGIEETIHFNTVDKWFKDLERKGIHYVQRAADKKVYDEIDLNVAVYIMKMRKEKWQLDAIMGILSKYVDLRAFPEGAEMDNQLVTSEAQLMVEMQRNFKKLEESLLERFKQQVEEQVKLRTQDIETNLLNKLPAPKTEEQLRANRTDQMISATRFRLKLEEDAITEWNKKSEEERTKKVGLFFKRAEEDLVKRDQFIRSYVLKNIEEESSNL</sequence>
<dbReference type="GeneID" id="39472575"/>
<keyword evidence="2" id="KW-1185">Reference proteome</keyword>
<dbReference type="RefSeq" id="WP_134211908.1">
    <property type="nucleotide sequence ID" value="NZ_CP038016.1"/>
</dbReference>
<dbReference type="KEGG" id="panc:E2636_18785"/>
<protein>
    <recommendedName>
        <fullName evidence="3">MerR family transcriptional regulator</fullName>
    </recommendedName>
</protein>
<accession>A0A4P7A3V3</accession>
<keyword evidence="1" id="KW-0614">Plasmid</keyword>
<evidence type="ECO:0000313" key="2">
    <source>
        <dbReference type="Proteomes" id="UP000294292"/>
    </source>
</evidence>
<dbReference type="OrthoDB" id="2454204at2"/>
<gene>
    <name evidence="1" type="ORF">E2636_18785</name>
</gene>
<dbReference type="Proteomes" id="UP000294292">
    <property type="component" value="Plasmid unnamed"/>
</dbReference>
<dbReference type="EMBL" id="CP038016">
    <property type="protein sequence ID" value="QBP43199.1"/>
    <property type="molecule type" value="Genomic_DNA"/>
</dbReference>
<evidence type="ECO:0000313" key="1">
    <source>
        <dbReference type="EMBL" id="QBP43199.1"/>
    </source>
</evidence>
<organism evidence="1 2">
    <name type="scientific">Paenisporosarcina antarctica</name>
    <dbReference type="NCBI Taxonomy" id="417367"/>
    <lineage>
        <taxon>Bacteria</taxon>
        <taxon>Bacillati</taxon>
        <taxon>Bacillota</taxon>
        <taxon>Bacilli</taxon>
        <taxon>Bacillales</taxon>
        <taxon>Caryophanaceae</taxon>
        <taxon>Paenisporosarcina</taxon>
    </lineage>
</organism>
<proteinExistence type="predicted"/>
<evidence type="ECO:0008006" key="3">
    <source>
        <dbReference type="Google" id="ProtNLM"/>
    </source>
</evidence>
<geneLocation type="plasmid" evidence="1">
    <name>unnamed</name>
</geneLocation>
<reference evidence="1 2" key="1">
    <citation type="submission" date="2019-03" db="EMBL/GenBank/DDBJ databases">
        <title>Complete genome sequence of Paenisporosarcina antarctica CGMCC 1.6503T.</title>
        <authorList>
            <person name="Rong J.-C."/>
            <person name="Chi N.-Y."/>
            <person name="Zhang Q.-F."/>
        </authorList>
    </citation>
    <scope>NUCLEOTIDE SEQUENCE [LARGE SCALE GENOMIC DNA]</scope>
    <source>
        <strain evidence="1 2">CGMCC 1.6503</strain>
        <plasmid evidence="1 2">unnamed</plasmid>
    </source>
</reference>
<dbReference type="AlphaFoldDB" id="A0A4P7A3V3"/>
<name>A0A4P7A3V3_9BACL</name>